<feature type="compositionally biased region" description="Polar residues" evidence="7">
    <location>
        <begin position="441"/>
        <end position="464"/>
    </location>
</feature>
<dbReference type="SMART" id="SM00389">
    <property type="entry name" value="HOX"/>
    <property type="match status" value="1"/>
</dbReference>
<feature type="compositionally biased region" description="Basic and acidic residues" evidence="7">
    <location>
        <begin position="64"/>
        <end position="78"/>
    </location>
</feature>
<feature type="domain" description="Homeobox" evidence="8">
    <location>
        <begin position="343"/>
        <end position="406"/>
    </location>
</feature>
<evidence type="ECO:0000256" key="7">
    <source>
        <dbReference type="SAM" id="MobiDB-lite"/>
    </source>
</evidence>
<dbReference type="PROSITE" id="PS00027">
    <property type="entry name" value="HOMEOBOX_1"/>
    <property type="match status" value="1"/>
</dbReference>
<gene>
    <name evidence="9" type="ORF">AKO1_001381</name>
</gene>
<comment type="subcellular location">
    <subcellularLocation>
        <location evidence="1 6">Nucleus</location>
    </subcellularLocation>
</comment>
<dbReference type="InterPro" id="IPR050224">
    <property type="entry name" value="TALE_homeobox"/>
</dbReference>
<dbReference type="InterPro" id="IPR008422">
    <property type="entry name" value="KN_HD"/>
</dbReference>
<name>A0AAW2ZBL4_9EUKA</name>
<accession>A0AAW2ZBL4</accession>
<sequence>MTLPNKIGYDVHAIAESKKHLAAEQQKALLQQQYHQQYGGNIPPTMPPHEQDGTSSKTAKKRSRTFEKESQKASKAIKDEITDMDERFEQLVASTRARIKKTRITKAGEEPTTTTQFQQSMEDDEQSKRRRVVTDDYDILDADQLINKITHFSQLFLHSNEKEKNRLLNYVEDNREMISSLLVKSQDQDSPVDYESLMKWVIQNPLHRILYSAVSKMIPRRSFQPEEKQRPVTLIEMNHDDILVVFLGKEGCTQDKEEVAQFLERFDGLQNSYKQELEIIHSSRDQWTSRFEQVLNEHSNARFVGHDERQRVIYATTNKFEQLIHALQDKYLTQIFNLQESVLLRSKKRGNLPKHATNVLKTWLFSNFLHPYPSEQQKVELSSQTQLTITQINNWFINARVRTWRPMLESMLDEKNKSGGSNQASNVVMHANQQQQQQQQMIQNRSRAQPSTSGNAFSTLSSFVGNGPPDHLSSPGGNRYNTRRVSNNNMKEDLSNVSGQFPHMWHDSSNPELQPQPQPQHHHMLSDPHSYNQQGPPTHDERYGQYQE</sequence>
<dbReference type="SUPFAM" id="SSF46689">
    <property type="entry name" value="Homeodomain-like"/>
    <property type="match status" value="1"/>
</dbReference>
<dbReference type="InterPro" id="IPR009057">
    <property type="entry name" value="Homeodomain-like_sf"/>
</dbReference>
<evidence type="ECO:0000256" key="3">
    <source>
        <dbReference type="ARBA" id="ARBA00023125"/>
    </source>
</evidence>
<evidence type="ECO:0000259" key="8">
    <source>
        <dbReference type="PROSITE" id="PS50071"/>
    </source>
</evidence>
<evidence type="ECO:0000256" key="4">
    <source>
        <dbReference type="ARBA" id="ARBA00023155"/>
    </source>
</evidence>
<keyword evidence="4 6" id="KW-0371">Homeobox</keyword>
<comment type="similarity">
    <text evidence="2">Belongs to the TALE/PBX homeobox family.</text>
</comment>
<dbReference type="InterPro" id="IPR001356">
    <property type="entry name" value="HD"/>
</dbReference>
<keyword evidence="3 6" id="KW-0238">DNA-binding</keyword>
<organism evidence="9 10">
    <name type="scientific">Acrasis kona</name>
    <dbReference type="NCBI Taxonomy" id="1008807"/>
    <lineage>
        <taxon>Eukaryota</taxon>
        <taxon>Discoba</taxon>
        <taxon>Heterolobosea</taxon>
        <taxon>Tetramitia</taxon>
        <taxon>Eutetramitia</taxon>
        <taxon>Acrasidae</taxon>
        <taxon>Acrasis</taxon>
    </lineage>
</organism>
<evidence type="ECO:0000256" key="2">
    <source>
        <dbReference type="ARBA" id="ARBA00007601"/>
    </source>
</evidence>
<keyword evidence="10" id="KW-1185">Reference proteome</keyword>
<reference evidence="9 10" key="1">
    <citation type="submission" date="2024-03" db="EMBL/GenBank/DDBJ databases">
        <title>The Acrasis kona genome and developmental transcriptomes reveal deep origins of eukaryotic multicellular pathways.</title>
        <authorList>
            <person name="Sheikh S."/>
            <person name="Fu C.-J."/>
            <person name="Brown M.W."/>
            <person name="Baldauf S.L."/>
        </authorList>
    </citation>
    <scope>NUCLEOTIDE SEQUENCE [LARGE SCALE GENOMIC DNA]</scope>
    <source>
        <strain evidence="9 10">ATCC MYA-3509</strain>
    </source>
</reference>
<evidence type="ECO:0000256" key="1">
    <source>
        <dbReference type="ARBA" id="ARBA00004123"/>
    </source>
</evidence>
<feature type="compositionally biased region" description="Polar residues" evidence="7">
    <location>
        <begin position="111"/>
        <end position="120"/>
    </location>
</feature>
<dbReference type="InterPro" id="IPR017970">
    <property type="entry name" value="Homeobox_CS"/>
</dbReference>
<comment type="caution">
    <text evidence="9">The sequence shown here is derived from an EMBL/GenBank/DDBJ whole genome shotgun (WGS) entry which is preliminary data.</text>
</comment>
<evidence type="ECO:0000313" key="10">
    <source>
        <dbReference type="Proteomes" id="UP001431209"/>
    </source>
</evidence>
<protein>
    <submittedName>
        <fullName evidence="9">Homeobox protein PKNOX</fullName>
    </submittedName>
</protein>
<evidence type="ECO:0000313" key="9">
    <source>
        <dbReference type="EMBL" id="KAL0486398.1"/>
    </source>
</evidence>
<feature type="DNA-binding region" description="Homeobox" evidence="6">
    <location>
        <begin position="345"/>
        <end position="407"/>
    </location>
</feature>
<dbReference type="PANTHER" id="PTHR11850">
    <property type="entry name" value="HOMEOBOX PROTEIN TRANSCRIPTION FACTORS"/>
    <property type="match status" value="1"/>
</dbReference>
<feature type="compositionally biased region" description="Polar residues" evidence="7">
    <location>
        <begin position="475"/>
        <end position="499"/>
    </location>
</feature>
<dbReference type="Gene3D" id="1.10.10.60">
    <property type="entry name" value="Homeodomain-like"/>
    <property type="match status" value="1"/>
</dbReference>
<feature type="region of interest" description="Disordered" evidence="7">
    <location>
        <begin position="103"/>
        <end position="129"/>
    </location>
</feature>
<dbReference type="GO" id="GO:0003677">
    <property type="term" value="F:DNA binding"/>
    <property type="evidence" value="ECO:0007669"/>
    <property type="project" value="UniProtKB-UniRule"/>
</dbReference>
<evidence type="ECO:0000256" key="5">
    <source>
        <dbReference type="ARBA" id="ARBA00023242"/>
    </source>
</evidence>
<dbReference type="Pfam" id="PF05920">
    <property type="entry name" value="Homeobox_KN"/>
    <property type="match status" value="1"/>
</dbReference>
<feature type="region of interest" description="Disordered" evidence="7">
    <location>
        <begin position="38"/>
        <end position="78"/>
    </location>
</feature>
<dbReference type="Pfam" id="PF03792">
    <property type="entry name" value="PBC"/>
    <property type="match status" value="1"/>
</dbReference>
<evidence type="ECO:0000256" key="6">
    <source>
        <dbReference type="PROSITE-ProRule" id="PRU00108"/>
    </source>
</evidence>
<dbReference type="Proteomes" id="UP001431209">
    <property type="component" value="Unassembled WGS sequence"/>
</dbReference>
<dbReference type="GO" id="GO:0000981">
    <property type="term" value="F:DNA-binding transcription factor activity, RNA polymerase II-specific"/>
    <property type="evidence" value="ECO:0007669"/>
    <property type="project" value="InterPro"/>
</dbReference>
<dbReference type="GO" id="GO:0005634">
    <property type="term" value="C:nucleus"/>
    <property type="evidence" value="ECO:0007669"/>
    <property type="project" value="UniProtKB-SubCell"/>
</dbReference>
<keyword evidence="5 6" id="KW-0539">Nucleus</keyword>
<dbReference type="EMBL" id="JAOPGA020001230">
    <property type="protein sequence ID" value="KAL0486398.1"/>
    <property type="molecule type" value="Genomic_DNA"/>
</dbReference>
<dbReference type="InterPro" id="IPR005542">
    <property type="entry name" value="PBX_PBC_dom"/>
</dbReference>
<proteinExistence type="inferred from homology"/>
<dbReference type="AlphaFoldDB" id="A0AAW2ZBL4"/>
<dbReference type="CDD" id="cd00086">
    <property type="entry name" value="homeodomain"/>
    <property type="match status" value="1"/>
</dbReference>
<dbReference type="PROSITE" id="PS50071">
    <property type="entry name" value="HOMEOBOX_2"/>
    <property type="match status" value="1"/>
</dbReference>
<feature type="region of interest" description="Disordered" evidence="7">
    <location>
        <begin position="430"/>
        <end position="548"/>
    </location>
</feature>
<feature type="compositionally biased region" description="Basic and acidic residues" evidence="7">
    <location>
        <begin position="538"/>
        <end position="548"/>
    </location>
</feature>